<dbReference type="Pfam" id="PF03466">
    <property type="entry name" value="LysR_substrate"/>
    <property type="match status" value="1"/>
</dbReference>
<dbReference type="SUPFAM" id="SSF46785">
    <property type="entry name" value="Winged helix' DNA-binding domain"/>
    <property type="match status" value="1"/>
</dbReference>
<dbReference type="EMBL" id="JBHRSM010000053">
    <property type="protein sequence ID" value="MFC3088393.1"/>
    <property type="molecule type" value="Genomic_DNA"/>
</dbReference>
<dbReference type="RefSeq" id="WP_197644935.1">
    <property type="nucleotide sequence ID" value="NZ_JAEACP010000012.1"/>
</dbReference>
<evidence type="ECO:0000256" key="2">
    <source>
        <dbReference type="ARBA" id="ARBA00023015"/>
    </source>
</evidence>
<dbReference type="PROSITE" id="PS50931">
    <property type="entry name" value="HTH_LYSR"/>
    <property type="match status" value="1"/>
</dbReference>
<dbReference type="PRINTS" id="PR00039">
    <property type="entry name" value="HTHLYSR"/>
</dbReference>
<evidence type="ECO:0000313" key="6">
    <source>
        <dbReference type="EMBL" id="MFC3088393.1"/>
    </source>
</evidence>
<dbReference type="SUPFAM" id="SSF53850">
    <property type="entry name" value="Periplasmic binding protein-like II"/>
    <property type="match status" value="1"/>
</dbReference>
<comment type="similarity">
    <text evidence="1">Belongs to the LysR transcriptional regulatory family.</text>
</comment>
<evidence type="ECO:0000256" key="1">
    <source>
        <dbReference type="ARBA" id="ARBA00009437"/>
    </source>
</evidence>
<keyword evidence="2" id="KW-0805">Transcription regulation</keyword>
<accession>A0ABV7E2L0</accession>
<sequence>MATRHYNLPSLTALAAFEAVARQLNVTRAAEELNVTPGAVSKQIRQLEAELGRVLLRRHSTGVSLTAEGEAVAASLHDAFDGISRTLQSVRTSGERAHVSIVTTMATMQLWLMPRLGSFWGEHQDIVVEHIISDRLHDVPRPDLDLRIRYGAGDWPGEISAKIQDDRVVAVASPAFLETRPIPDLEALSAAPLLSVEGADWVWMTWTSFLREAGAPFHRLNVRRFNSYVIALQAARNGQGVALGWMSLVRPLLRSGELRQVTEAEIADPSAFYVTWSDRRPLSPEAVTLRDWLLAQGR</sequence>
<proteinExistence type="inferred from homology"/>
<evidence type="ECO:0000256" key="4">
    <source>
        <dbReference type="ARBA" id="ARBA00023163"/>
    </source>
</evidence>
<dbReference type="CDD" id="cd08432">
    <property type="entry name" value="PBP2_GcdR_TrpI_HvrB_AmpR_like"/>
    <property type="match status" value="1"/>
</dbReference>
<gene>
    <name evidence="6" type="ORF">ACFOD6_20330</name>
</gene>
<protein>
    <submittedName>
        <fullName evidence="6">LysR substrate-binding domain-containing protein</fullName>
    </submittedName>
</protein>
<dbReference type="InterPro" id="IPR036388">
    <property type="entry name" value="WH-like_DNA-bd_sf"/>
</dbReference>
<dbReference type="Pfam" id="PF00126">
    <property type="entry name" value="HTH_1"/>
    <property type="match status" value="1"/>
</dbReference>
<dbReference type="InterPro" id="IPR000847">
    <property type="entry name" value="LysR_HTH_N"/>
</dbReference>
<dbReference type="Gene3D" id="1.10.10.10">
    <property type="entry name" value="Winged helix-like DNA-binding domain superfamily/Winged helix DNA-binding domain"/>
    <property type="match status" value="1"/>
</dbReference>
<evidence type="ECO:0000256" key="3">
    <source>
        <dbReference type="ARBA" id="ARBA00023125"/>
    </source>
</evidence>
<dbReference type="InterPro" id="IPR036390">
    <property type="entry name" value="WH_DNA-bd_sf"/>
</dbReference>
<dbReference type="PANTHER" id="PTHR30537:SF79">
    <property type="entry name" value="TRANSCRIPTIONAL REGULATOR-RELATED"/>
    <property type="match status" value="1"/>
</dbReference>
<dbReference type="Gene3D" id="3.40.190.10">
    <property type="entry name" value="Periplasmic binding protein-like II"/>
    <property type="match status" value="2"/>
</dbReference>
<keyword evidence="7" id="KW-1185">Reference proteome</keyword>
<organism evidence="6 7">
    <name type="scientific">Tabrizicola soli</name>
    <dbReference type="NCBI Taxonomy" id="2185115"/>
    <lineage>
        <taxon>Bacteria</taxon>
        <taxon>Pseudomonadati</taxon>
        <taxon>Pseudomonadota</taxon>
        <taxon>Alphaproteobacteria</taxon>
        <taxon>Rhodobacterales</taxon>
        <taxon>Paracoccaceae</taxon>
        <taxon>Tabrizicola</taxon>
    </lineage>
</organism>
<comment type="caution">
    <text evidence="6">The sequence shown here is derived from an EMBL/GenBank/DDBJ whole genome shotgun (WGS) entry which is preliminary data.</text>
</comment>
<dbReference type="PANTHER" id="PTHR30537">
    <property type="entry name" value="HTH-TYPE TRANSCRIPTIONAL REGULATOR"/>
    <property type="match status" value="1"/>
</dbReference>
<evidence type="ECO:0000259" key="5">
    <source>
        <dbReference type="PROSITE" id="PS50931"/>
    </source>
</evidence>
<evidence type="ECO:0000313" key="7">
    <source>
        <dbReference type="Proteomes" id="UP001595445"/>
    </source>
</evidence>
<keyword evidence="3" id="KW-0238">DNA-binding</keyword>
<reference evidence="7" key="1">
    <citation type="journal article" date="2019" name="Int. J. Syst. Evol. Microbiol.">
        <title>The Global Catalogue of Microorganisms (GCM) 10K type strain sequencing project: providing services to taxonomists for standard genome sequencing and annotation.</title>
        <authorList>
            <consortium name="The Broad Institute Genomics Platform"/>
            <consortium name="The Broad Institute Genome Sequencing Center for Infectious Disease"/>
            <person name="Wu L."/>
            <person name="Ma J."/>
        </authorList>
    </citation>
    <scope>NUCLEOTIDE SEQUENCE [LARGE SCALE GENOMIC DNA]</scope>
    <source>
        <strain evidence="7">KCTC 62102</strain>
    </source>
</reference>
<dbReference type="Proteomes" id="UP001595445">
    <property type="component" value="Unassembled WGS sequence"/>
</dbReference>
<feature type="domain" description="HTH lysR-type" evidence="5">
    <location>
        <begin position="9"/>
        <end position="66"/>
    </location>
</feature>
<dbReference type="InterPro" id="IPR005119">
    <property type="entry name" value="LysR_subst-bd"/>
</dbReference>
<keyword evidence="4" id="KW-0804">Transcription</keyword>
<name>A0ABV7E2L0_9RHOB</name>
<dbReference type="InterPro" id="IPR058163">
    <property type="entry name" value="LysR-type_TF_proteobact-type"/>
</dbReference>